<organism evidence="4">
    <name type="scientific">Paratrypanosoma confusum</name>
    <dbReference type="NCBI Taxonomy" id="1470209"/>
    <lineage>
        <taxon>Eukaryota</taxon>
        <taxon>Discoba</taxon>
        <taxon>Euglenozoa</taxon>
        <taxon>Kinetoplastea</taxon>
        <taxon>Metakinetoplastina</taxon>
        <taxon>Trypanosomatida</taxon>
        <taxon>Trypanosomatidae</taxon>
        <taxon>Paratrypanosoma</taxon>
    </lineage>
</organism>
<evidence type="ECO:0000313" key="4">
    <source>
        <dbReference type="EMBL" id="AGG11462.1"/>
    </source>
</evidence>
<dbReference type="InterPro" id="IPR036875">
    <property type="entry name" value="Znf_CCHC_sf"/>
</dbReference>
<feature type="non-terminal residue" evidence="4">
    <location>
        <position position="460"/>
    </location>
</feature>
<sequence>MLLQLASGAIRRTTGRACIRCSGAVTAAVRRYLVGTGLQLSSVTAATTGTVAADGAPRPWKGSAAAWAPPGSAVEAPAGSCSSVSSSQTRPTPPLTVATATSTSSSSAPQLSAESLAILSRPYLVVDTPEGLTQAVEVLATASSIALDVEAFCTTVDSAATAQSNSKQLGRVSLVQACSDAQPVVYLFDVLTLGVEVFVASIGSVMRDTRIRKLFFDCRRDVEALSCQMGLVPSGVLDLQLFFTGMQWKSKSASRRSGMSYVLKHVAGITRQEGDSAVQLAMTLGNRAVWDVRPLPPHFLEYAAGDTRHIQLLATCLLPKPQISVESVERLTAQYVQHYAIGKPVEIEADAKPAEVNVEWLERFLGPGGVCAFCRSPGHVEAECFKKNSGKVKCTHCGEAGHLVRNCYRKFPQMLKCTTCGQLGHTASSCFRANPCKHCGGAHSSANCHQKPRRCISSGQ</sequence>
<dbReference type="AlphaFoldDB" id="U3LNX6"/>
<dbReference type="InterPro" id="IPR036397">
    <property type="entry name" value="RNaseH_sf"/>
</dbReference>
<feature type="compositionally biased region" description="Low complexity" evidence="2">
    <location>
        <begin position="95"/>
        <end position="106"/>
    </location>
</feature>
<dbReference type="PANTHER" id="PTHR46628">
    <property type="entry name" value="PIRNA BIOGENESIS PROTEIN EXD1"/>
    <property type="match status" value="1"/>
</dbReference>
<name>U3LNX6_9TRYP</name>
<evidence type="ECO:0000259" key="3">
    <source>
        <dbReference type="PROSITE" id="PS50158"/>
    </source>
</evidence>
<keyword evidence="1" id="KW-0863">Zinc-finger</keyword>
<dbReference type="GO" id="GO:0006139">
    <property type="term" value="P:nucleobase-containing compound metabolic process"/>
    <property type="evidence" value="ECO:0007669"/>
    <property type="project" value="InterPro"/>
</dbReference>
<dbReference type="GO" id="GO:0003676">
    <property type="term" value="F:nucleic acid binding"/>
    <property type="evidence" value="ECO:0007669"/>
    <property type="project" value="InterPro"/>
</dbReference>
<dbReference type="Gene3D" id="3.30.420.10">
    <property type="entry name" value="Ribonuclease H-like superfamily/Ribonuclease H"/>
    <property type="match status" value="1"/>
</dbReference>
<protein>
    <recommendedName>
        <fullName evidence="3">CCHC-type domain-containing protein</fullName>
    </recommendedName>
</protein>
<dbReference type="Pfam" id="PF01612">
    <property type="entry name" value="DNA_pol_A_exo1"/>
    <property type="match status" value="1"/>
</dbReference>
<evidence type="ECO:0000256" key="1">
    <source>
        <dbReference type="PROSITE-ProRule" id="PRU00047"/>
    </source>
</evidence>
<reference evidence="4" key="1">
    <citation type="journal article" date="2013" name="Curr. Biol.">
        <title>Paratrypanosoma is a novel early-branching trypanosomatid.</title>
        <authorList>
            <person name="Flegontov P."/>
            <person name="Votypka J."/>
            <person name="Skalicky T."/>
            <person name="Logacheva M.D."/>
            <person name="Penin A.A."/>
            <person name="Tanifuji G."/>
            <person name="Onodera N.T."/>
            <person name="Kondrashov A.S."/>
            <person name="Volf P."/>
            <person name="Archibald J.M."/>
            <person name="Lukes J."/>
        </authorList>
    </citation>
    <scope>NUCLEOTIDE SEQUENCE</scope>
    <source>
        <strain evidence="4">CUL13</strain>
    </source>
</reference>
<dbReference type="Pfam" id="PF00098">
    <property type="entry name" value="zf-CCHC"/>
    <property type="match status" value="2"/>
</dbReference>
<feature type="domain" description="CCHC-type" evidence="3">
    <location>
        <begin position="416"/>
        <end position="430"/>
    </location>
</feature>
<dbReference type="GO" id="GO:1990923">
    <property type="term" value="C:PET complex"/>
    <property type="evidence" value="ECO:0007669"/>
    <property type="project" value="TreeGrafter"/>
</dbReference>
<dbReference type="InterPro" id="IPR052144">
    <property type="entry name" value="piRNA_biogenesis_EXD1"/>
</dbReference>
<dbReference type="GO" id="GO:0008270">
    <property type="term" value="F:zinc ion binding"/>
    <property type="evidence" value="ECO:0007669"/>
    <property type="project" value="UniProtKB-KW"/>
</dbReference>
<dbReference type="VEuPathDB" id="TriTrypDB:PCON_0001170"/>
<dbReference type="SUPFAM" id="SSF53098">
    <property type="entry name" value="Ribonuclease H-like"/>
    <property type="match status" value="1"/>
</dbReference>
<feature type="domain" description="CCHC-type" evidence="3">
    <location>
        <begin position="393"/>
        <end position="407"/>
    </location>
</feature>
<dbReference type="Gene3D" id="4.10.60.10">
    <property type="entry name" value="Zinc finger, CCHC-type"/>
    <property type="match status" value="1"/>
</dbReference>
<dbReference type="SMART" id="SM00343">
    <property type="entry name" value="ZnF_C2HC"/>
    <property type="match status" value="3"/>
</dbReference>
<dbReference type="PROSITE" id="PS50158">
    <property type="entry name" value="ZF_CCHC"/>
    <property type="match status" value="2"/>
</dbReference>
<keyword evidence="1" id="KW-0479">Metal-binding</keyword>
<dbReference type="InterPro" id="IPR001878">
    <property type="entry name" value="Znf_CCHC"/>
</dbReference>
<dbReference type="SUPFAM" id="SSF57756">
    <property type="entry name" value="Retrovirus zinc finger-like domains"/>
    <property type="match status" value="1"/>
</dbReference>
<dbReference type="PANTHER" id="PTHR46628:SF1">
    <property type="entry name" value="PIRNA BIOGENESIS PROTEIN EXD1"/>
    <property type="match status" value="1"/>
</dbReference>
<dbReference type="InterPro" id="IPR012337">
    <property type="entry name" value="RNaseH-like_sf"/>
</dbReference>
<dbReference type="EMBL" id="KC534693">
    <property type="protein sequence ID" value="AGG11462.1"/>
    <property type="molecule type" value="Genomic_DNA"/>
</dbReference>
<dbReference type="GO" id="GO:0008408">
    <property type="term" value="F:3'-5' exonuclease activity"/>
    <property type="evidence" value="ECO:0007669"/>
    <property type="project" value="InterPro"/>
</dbReference>
<dbReference type="InterPro" id="IPR002562">
    <property type="entry name" value="3'-5'_exonuclease_dom"/>
</dbReference>
<feature type="region of interest" description="Disordered" evidence="2">
    <location>
        <begin position="78"/>
        <end position="106"/>
    </location>
</feature>
<keyword evidence="1" id="KW-0862">Zinc</keyword>
<evidence type="ECO:0000256" key="2">
    <source>
        <dbReference type="SAM" id="MobiDB-lite"/>
    </source>
</evidence>
<proteinExistence type="predicted"/>
<accession>U3LNX6</accession>